<dbReference type="InterPro" id="IPR024134">
    <property type="entry name" value="SOD_Cu/Zn_/chaperone"/>
</dbReference>
<dbReference type="PROSITE" id="PS00332">
    <property type="entry name" value="SOD_CU_ZN_2"/>
    <property type="match status" value="1"/>
</dbReference>
<dbReference type="EC" id="1.15.1.1" evidence="2"/>
<name>A0A498BT05_9GAMM</name>
<comment type="cofactor">
    <cofactor evidence="2">
        <name>Cu cation</name>
        <dbReference type="ChEBI" id="CHEBI:23378"/>
    </cofactor>
    <text evidence="2">Binds 1 copper ion per subunit.</text>
</comment>
<gene>
    <name evidence="5" type="ORF">DFR31_2512</name>
</gene>
<dbReference type="Gene3D" id="2.60.40.200">
    <property type="entry name" value="Superoxide dismutase, copper/zinc binding domain"/>
    <property type="match status" value="1"/>
</dbReference>
<evidence type="ECO:0000259" key="4">
    <source>
        <dbReference type="Pfam" id="PF00080"/>
    </source>
</evidence>
<dbReference type="GO" id="GO:0004784">
    <property type="term" value="F:superoxide dismutase activity"/>
    <property type="evidence" value="ECO:0007669"/>
    <property type="project" value="UniProtKB-EC"/>
</dbReference>
<keyword evidence="3" id="KW-0732">Signal</keyword>
<feature type="domain" description="Superoxide dismutase copper/zinc binding" evidence="4">
    <location>
        <begin position="52"/>
        <end position="186"/>
    </location>
</feature>
<dbReference type="AlphaFoldDB" id="A0A498BT05"/>
<dbReference type="PANTHER" id="PTHR10003">
    <property type="entry name" value="SUPEROXIDE DISMUTASE CU-ZN -RELATED"/>
    <property type="match status" value="1"/>
</dbReference>
<dbReference type="GO" id="GO:0005507">
    <property type="term" value="F:copper ion binding"/>
    <property type="evidence" value="ECO:0007669"/>
    <property type="project" value="InterPro"/>
</dbReference>
<reference evidence="5 6" key="1">
    <citation type="submission" date="2018-10" db="EMBL/GenBank/DDBJ databases">
        <title>Genomic Encyclopedia of Type Strains, Phase IV (KMG-IV): sequencing the most valuable type-strain genomes for metagenomic binning, comparative biology and taxonomic classification.</title>
        <authorList>
            <person name="Goeker M."/>
        </authorList>
    </citation>
    <scope>NUCLEOTIDE SEQUENCE [LARGE SCALE GENOMIC DNA]</scope>
    <source>
        <strain evidence="5 6">DSM 12769</strain>
    </source>
</reference>
<keyword evidence="2" id="KW-0479">Metal-binding</keyword>
<comment type="catalytic activity">
    <reaction evidence="2">
        <text>2 superoxide + 2 H(+) = H2O2 + O2</text>
        <dbReference type="Rhea" id="RHEA:20696"/>
        <dbReference type="ChEBI" id="CHEBI:15378"/>
        <dbReference type="ChEBI" id="CHEBI:15379"/>
        <dbReference type="ChEBI" id="CHEBI:16240"/>
        <dbReference type="ChEBI" id="CHEBI:18421"/>
        <dbReference type="EC" id="1.15.1.1"/>
    </reaction>
</comment>
<dbReference type="EMBL" id="RCDA01000005">
    <property type="protein sequence ID" value="RLK46805.1"/>
    <property type="molecule type" value="Genomic_DNA"/>
</dbReference>
<feature type="signal peptide" evidence="3">
    <location>
        <begin position="1"/>
        <end position="29"/>
    </location>
</feature>
<feature type="chain" id="PRO_5019792234" description="Superoxide dismutase [Cu-Zn]" evidence="3">
    <location>
        <begin position="30"/>
        <end position="189"/>
    </location>
</feature>
<evidence type="ECO:0000313" key="5">
    <source>
        <dbReference type="EMBL" id="RLK46805.1"/>
    </source>
</evidence>
<evidence type="ECO:0000256" key="3">
    <source>
        <dbReference type="SAM" id="SignalP"/>
    </source>
</evidence>
<comment type="similarity">
    <text evidence="1 2">Belongs to the Cu-Zn superoxide dismutase family.</text>
</comment>
<dbReference type="InterPro" id="IPR018152">
    <property type="entry name" value="SOD_Cu/Zn_BS"/>
</dbReference>
<dbReference type="CDD" id="cd00305">
    <property type="entry name" value="Cu-Zn_Superoxide_Dismutase"/>
    <property type="match status" value="1"/>
</dbReference>
<keyword evidence="2" id="KW-0560">Oxidoreductase</keyword>
<dbReference type="InterPro" id="IPR036423">
    <property type="entry name" value="SOD-like_Cu/Zn_dom_sf"/>
</dbReference>
<proteinExistence type="inferred from homology"/>
<accession>A0A498BT05</accession>
<evidence type="ECO:0000256" key="1">
    <source>
        <dbReference type="ARBA" id="ARBA00010457"/>
    </source>
</evidence>
<comment type="caution">
    <text evidence="5">The sequence shown here is derived from an EMBL/GenBank/DDBJ whole genome shotgun (WGS) entry which is preliminary data.</text>
</comment>
<evidence type="ECO:0000313" key="6">
    <source>
        <dbReference type="Proteomes" id="UP000275461"/>
    </source>
</evidence>
<comment type="function">
    <text evidence="2">Destroys radicals which are normally produced within the cells and which are toxic to biological systems.</text>
</comment>
<keyword evidence="6" id="KW-1185">Reference proteome</keyword>
<dbReference type="PROSITE" id="PS51257">
    <property type="entry name" value="PROKAR_LIPOPROTEIN"/>
    <property type="match status" value="1"/>
</dbReference>
<dbReference type="Pfam" id="PF00080">
    <property type="entry name" value="Sod_Cu"/>
    <property type="match status" value="1"/>
</dbReference>
<comment type="cofactor">
    <cofactor evidence="2">
        <name>Zn(2+)</name>
        <dbReference type="ChEBI" id="CHEBI:29105"/>
    </cofactor>
    <text evidence="2">Binds 1 zinc ion per subunit.</text>
</comment>
<evidence type="ECO:0000256" key="2">
    <source>
        <dbReference type="RuleBase" id="RU000393"/>
    </source>
</evidence>
<dbReference type="RefSeq" id="WP_211328309.1">
    <property type="nucleotide sequence ID" value="NZ_RCDA01000005.1"/>
</dbReference>
<organism evidence="5 6">
    <name type="scientific">Alkalispirillum mobile</name>
    <dbReference type="NCBI Taxonomy" id="85925"/>
    <lineage>
        <taxon>Bacteria</taxon>
        <taxon>Pseudomonadati</taxon>
        <taxon>Pseudomonadota</taxon>
        <taxon>Gammaproteobacteria</taxon>
        <taxon>Chromatiales</taxon>
        <taxon>Ectothiorhodospiraceae</taxon>
        <taxon>Alkalispirillum</taxon>
    </lineage>
</organism>
<keyword evidence="2" id="KW-0186">Copper</keyword>
<dbReference type="PROSITE" id="PS00087">
    <property type="entry name" value="SOD_CU_ZN_1"/>
    <property type="match status" value="1"/>
</dbReference>
<sequence length="189" mass="19617">MIPKTKNNCWVAGAAVAACGLLTLGMAQAGGHDEELPTATAEMFDNDGESIGTAEFTQGPHGTLIRLELSGMEGPGFRAIHIHETGDCDDHDHGFMDSGGHLNPDDKKHGLMNPEGPDAGDLTNIYVQEDGTVNAELFTMLASLDGAVGGQMLDDDGAALVIHENPDDHMTQPIGGAGARIACGVIKGD</sequence>
<dbReference type="Proteomes" id="UP000275461">
    <property type="component" value="Unassembled WGS sequence"/>
</dbReference>
<keyword evidence="2" id="KW-0862">Zinc</keyword>
<protein>
    <recommendedName>
        <fullName evidence="2">Superoxide dismutase [Cu-Zn]</fullName>
        <ecNumber evidence="2">1.15.1.1</ecNumber>
    </recommendedName>
</protein>
<dbReference type="SUPFAM" id="SSF49329">
    <property type="entry name" value="Cu,Zn superoxide dismutase-like"/>
    <property type="match status" value="1"/>
</dbReference>
<dbReference type="InterPro" id="IPR001424">
    <property type="entry name" value="SOD_Cu_Zn_dom"/>
</dbReference>